<dbReference type="Proteomes" id="UP000295805">
    <property type="component" value="Unassembled WGS sequence"/>
</dbReference>
<proteinExistence type="predicted"/>
<comment type="caution">
    <text evidence="3">The sequence shown here is derived from an EMBL/GenBank/DDBJ whole genome shotgun (WGS) entry which is preliminary data.</text>
</comment>
<feature type="domain" description="Winged helix DNA-binding" evidence="2">
    <location>
        <begin position="19"/>
        <end position="97"/>
    </location>
</feature>
<dbReference type="PANTHER" id="PTHR37318:SF1">
    <property type="entry name" value="BSL7504 PROTEIN"/>
    <property type="match status" value="1"/>
</dbReference>
<gene>
    <name evidence="3" type="ORF">EDD19_10483</name>
</gene>
<organism evidence="3 4">
    <name type="scientific">Dietzia cinnamea</name>
    <dbReference type="NCBI Taxonomy" id="321318"/>
    <lineage>
        <taxon>Bacteria</taxon>
        <taxon>Bacillati</taxon>
        <taxon>Actinomycetota</taxon>
        <taxon>Actinomycetes</taxon>
        <taxon>Mycobacteriales</taxon>
        <taxon>Dietziaceae</taxon>
        <taxon>Dietzia</taxon>
    </lineage>
</organism>
<dbReference type="PANTHER" id="PTHR37318">
    <property type="entry name" value="BSL7504 PROTEIN"/>
    <property type="match status" value="1"/>
</dbReference>
<keyword evidence="3" id="KW-0238">DNA-binding</keyword>
<dbReference type="GeneID" id="89531272"/>
<evidence type="ECO:0000259" key="2">
    <source>
        <dbReference type="Pfam" id="PF13601"/>
    </source>
</evidence>
<name>A0A4R3ZX92_9ACTN</name>
<evidence type="ECO:0000313" key="3">
    <source>
        <dbReference type="EMBL" id="TCW25364.1"/>
    </source>
</evidence>
<dbReference type="RefSeq" id="WP_243699612.1">
    <property type="nucleotide sequence ID" value="NZ_CP143053.1"/>
</dbReference>
<reference evidence="3 4" key="1">
    <citation type="submission" date="2019-03" db="EMBL/GenBank/DDBJ databases">
        <title>Root nodule microbial communities of legume samples collected from USA, Mexico and Botswana.</title>
        <authorList>
            <person name="Hirsch A."/>
        </authorList>
    </citation>
    <scope>NUCLEOTIDE SEQUENCE [LARGE SCALE GENOMIC DNA]</scope>
    <source>
        <strain evidence="3 4">55</strain>
    </source>
</reference>
<evidence type="ECO:0000313" key="4">
    <source>
        <dbReference type="Proteomes" id="UP000295805"/>
    </source>
</evidence>
<feature type="region of interest" description="Disordered" evidence="1">
    <location>
        <begin position="103"/>
        <end position="136"/>
    </location>
</feature>
<dbReference type="InterPro" id="IPR036388">
    <property type="entry name" value="WH-like_DNA-bd_sf"/>
</dbReference>
<dbReference type="InterPro" id="IPR027395">
    <property type="entry name" value="WH_DNA-bd_dom"/>
</dbReference>
<protein>
    <submittedName>
        <fullName evidence="3">Winged helix DNA-binding protein</fullName>
    </submittedName>
</protein>
<dbReference type="Pfam" id="PF13601">
    <property type="entry name" value="HTH_34"/>
    <property type="match status" value="1"/>
</dbReference>
<dbReference type="AlphaFoldDB" id="A0A4R3ZX92"/>
<dbReference type="Gene3D" id="1.10.10.10">
    <property type="entry name" value="Winged helix-like DNA-binding domain superfamily/Winged helix DNA-binding domain"/>
    <property type="match status" value="1"/>
</dbReference>
<dbReference type="InterPro" id="IPR036390">
    <property type="entry name" value="WH_DNA-bd_sf"/>
</dbReference>
<dbReference type="SUPFAM" id="SSF46785">
    <property type="entry name" value="Winged helix' DNA-binding domain"/>
    <property type="match status" value="1"/>
</dbReference>
<sequence>MMARRAAARFDDIIHAPHRLRICALLAPVESMEFGTIRDELGVADSVLSKQFKVLTDAGYATTSKAAAPTGRARTWLALTRAGRKAFAGHLEALRELAAAAEGEPLARSASVAGAGVEGPDRDRSDEHGQADDPQQ</sequence>
<accession>A0A4R3ZX92</accession>
<dbReference type="GO" id="GO:0003677">
    <property type="term" value="F:DNA binding"/>
    <property type="evidence" value="ECO:0007669"/>
    <property type="project" value="UniProtKB-KW"/>
</dbReference>
<evidence type="ECO:0000256" key="1">
    <source>
        <dbReference type="SAM" id="MobiDB-lite"/>
    </source>
</evidence>
<feature type="compositionally biased region" description="Basic and acidic residues" evidence="1">
    <location>
        <begin position="119"/>
        <end position="136"/>
    </location>
</feature>
<dbReference type="EMBL" id="SMCX01000004">
    <property type="protein sequence ID" value="TCW25364.1"/>
    <property type="molecule type" value="Genomic_DNA"/>
</dbReference>